<evidence type="ECO:0000313" key="3">
    <source>
        <dbReference type="EMBL" id="RHC74860.1"/>
    </source>
</evidence>
<dbReference type="AlphaFoldDB" id="A0A413NQW2"/>
<feature type="transmembrane region" description="Helical" evidence="1">
    <location>
        <begin position="78"/>
        <end position="94"/>
    </location>
</feature>
<dbReference type="EMBL" id="QSIF01000007">
    <property type="protein sequence ID" value="RHC74860.1"/>
    <property type="molecule type" value="Genomic_DNA"/>
</dbReference>
<keyword evidence="1" id="KW-0472">Membrane</keyword>
<dbReference type="Proteomes" id="UP000284514">
    <property type="component" value="Unassembled WGS sequence"/>
</dbReference>
<keyword evidence="1" id="KW-0812">Transmembrane</keyword>
<protein>
    <submittedName>
        <fullName evidence="2">Uncharacterized protein</fullName>
    </submittedName>
</protein>
<feature type="transmembrane region" description="Helical" evidence="1">
    <location>
        <begin position="41"/>
        <end position="58"/>
    </location>
</feature>
<evidence type="ECO:0000313" key="4">
    <source>
        <dbReference type="Proteomes" id="UP000283684"/>
    </source>
</evidence>
<organism evidence="2 4">
    <name type="scientific">Bacteroides uniformis</name>
    <dbReference type="NCBI Taxonomy" id="820"/>
    <lineage>
        <taxon>Bacteria</taxon>
        <taxon>Pseudomonadati</taxon>
        <taxon>Bacteroidota</taxon>
        <taxon>Bacteroidia</taxon>
        <taxon>Bacteroidales</taxon>
        <taxon>Bacteroidaceae</taxon>
        <taxon>Bacteroides</taxon>
    </lineage>
</organism>
<evidence type="ECO:0000313" key="5">
    <source>
        <dbReference type="Proteomes" id="UP000284514"/>
    </source>
</evidence>
<dbReference type="EMBL" id="QSEE01000002">
    <property type="protein sequence ID" value="RGZ50946.1"/>
    <property type="molecule type" value="Genomic_DNA"/>
</dbReference>
<keyword evidence="1" id="KW-1133">Transmembrane helix</keyword>
<sequence length="95" mass="11075">MVYALIINVPVLLAGIWVFMKKMRDCIPTLRFVTYTATKNVLSLGMVFFMCQIFYAMIMNTDQFLITKFYGPLYTADYTFYYRVVMFLATVSTLA</sequence>
<evidence type="ECO:0000313" key="2">
    <source>
        <dbReference type="EMBL" id="RGZ50946.1"/>
    </source>
</evidence>
<feature type="transmembrane region" description="Helical" evidence="1">
    <location>
        <begin position="5"/>
        <end position="20"/>
    </location>
</feature>
<name>A0A413NQW2_BACUN</name>
<accession>A0A413NQW2</accession>
<evidence type="ECO:0000256" key="1">
    <source>
        <dbReference type="SAM" id="Phobius"/>
    </source>
</evidence>
<proteinExistence type="predicted"/>
<comment type="caution">
    <text evidence="2">The sequence shown here is derived from an EMBL/GenBank/DDBJ whole genome shotgun (WGS) entry which is preliminary data.</text>
</comment>
<gene>
    <name evidence="3" type="ORF">DW831_06820</name>
    <name evidence="2" type="ORF">DW988_03835</name>
</gene>
<reference evidence="4 5" key="1">
    <citation type="submission" date="2018-08" db="EMBL/GenBank/DDBJ databases">
        <title>A genome reference for cultivated species of the human gut microbiota.</title>
        <authorList>
            <person name="Zou Y."/>
            <person name="Xue W."/>
            <person name="Luo G."/>
        </authorList>
    </citation>
    <scope>NUCLEOTIDE SEQUENCE [LARGE SCALE GENOMIC DNA]</scope>
    <source>
        <strain evidence="3 5">AM34-25</strain>
        <strain evidence="2 4">AM50-4</strain>
    </source>
</reference>
<dbReference type="Proteomes" id="UP000283684">
    <property type="component" value="Unassembled WGS sequence"/>
</dbReference>